<reference evidence="1 2" key="1">
    <citation type="submission" date="2020-01" db="EMBL/GenBank/DDBJ databases">
        <title>Jiella pacifica sp. nov.</title>
        <authorList>
            <person name="Xue Z."/>
            <person name="Zhu S."/>
            <person name="Chen J."/>
            <person name="Yang J."/>
        </authorList>
    </citation>
    <scope>NUCLEOTIDE SEQUENCE [LARGE SCALE GENOMIC DNA]</scope>
    <source>
        <strain evidence="1 2">40Bstr34</strain>
    </source>
</reference>
<comment type="caution">
    <text evidence="1">The sequence shown here is derived from an EMBL/GenBank/DDBJ whole genome shotgun (WGS) entry which is preliminary data.</text>
</comment>
<sequence>MTGIVYGATAHLVAGMGELGRADGTVGHFASKLHDALERLETCKEVLLREASAALPHPDLSIYGAWSAADDDDEEAVEALTGGTT</sequence>
<organism evidence="1 2">
    <name type="scientific">Jiella pacifica</name>
    <dbReference type="NCBI Taxonomy" id="2696469"/>
    <lineage>
        <taxon>Bacteria</taxon>
        <taxon>Pseudomonadati</taxon>
        <taxon>Pseudomonadota</taxon>
        <taxon>Alphaproteobacteria</taxon>
        <taxon>Hyphomicrobiales</taxon>
        <taxon>Aurantimonadaceae</taxon>
        <taxon>Jiella</taxon>
    </lineage>
</organism>
<dbReference type="EMBL" id="JAAAMG010000003">
    <property type="protein sequence ID" value="NDW03950.1"/>
    <property type="molecule type" value="Genomic_DNA"/>
</dbReference>
<evidence type="ECO:0000313" key="1">
    <source>
        <dbReference type="EMBL" id="NDW03950.1"/>
    </source>
</evidence>
<dbReference type="AlphaFoldDB" id="A0A6N9SXZ1"/>
<dbReference type="RefSeq" id="WP_163461825.1">
    <property type="nucleotide sequence ID" value="NZ_JAAAMG010000003.1"/>
</dbReference>
<protein>
    <submittedName>
        <fullName evidence="1">Uncharacterized protein</fullName>
    </submittedName>
</protein>
<proteinExistence type="predicted"/>
<gene>
    <name evidence="1" type="ORF">GTK09_05860</name>
</gene>
<accession>A0A6N9SXZ1</accession>
<dbReference type="Proteomes" id="UP000469011">
    <property type="component" value="Unassembled WGS sequence"/>
</dbReference>
<keyword evidence="2" id="KW-1185">Reference proteome</keyword>
<evidence type="ECO:0000313" key="2">
    <source>
        <dbReference type="Proteomes" id="UP000469011"/>
    </source>
</evidence>
<name>A0A6N9SXZ1_9HYPH</name>